<dbReference type="PROSITE" id="PS00092">
    <property type="entry name" value="N6_MTASE"/>
    <property type="match status" value="1"/>
</dbReference>
<organism evidence="7 8">
    <name type="scientific">Dolichospermum planctonicum</name>
    <dbReference type="NCBI Taxonomy" id="136072"/>
    <lineage>
        <taxon>Bacteria</taxon>
        <taxon>Bacillati</taxon>
        <taxon>Cyanobacteriota</taxon>
        <taxon>Cyanophyceae</taxon>
        <taxon>Nostocales</taxon>
        <taxon>Aphanizomenonaceae</taxon>
        <taxon>Dolichospermum</taxon>
    </lineage>
</organism>
<dbReference type="InterPro" id="IPR050953">
    <property type="entry name" value="N4_N6_ade-DNA_methylase"/>
</dbReference>
<gene>
    <name evidence="7" type="ORF">NIES80_24380</name>
</gene>
<dbReference type="Proteomes" id="UP000299367">
    <property type="component" value="Unassembled WGS sequence"/>
</dbReference>
<comment type="caution">
    <text evidence="7">The sequence shown here is derived from an EMBL/GenBank/DDBJ whole genome shotgun (WGS) entry which is preliminary data.</text>
</comment>
<accession>A0A480AI28</accession>
<dbReference type="Pfam" id="PF07669">
    <property type="entry name" value="Eco57I"/>
    <property type="match status" value="1"/>
</dbReference>
<dbReference type="PANTHER" id="PTHR33841">
    <property type="entry name" value="DNA METHYLTRANSFERASE YEEA-RELATED"/>
    <property type="match status" value="1"/>
</dbReference>
<evidence type="ECO:0000256" key="1">
    <source>
        <dbReference type="ARBA" id="ARBA00011900"/>
    </source>
</evidence>
<evidence type="ECO:0000259" key="6">
    <source>
        <dbReference type="Pfam" id="PF07669"/>
    </source>
</evidence>
<dbReference type="GO" id="GO:0006304">
    <property type="term" value="P:DNA modification"/>
    <property type="evidence" value="ECO:0007669"/>
    <property type="project" value="InterPro"/>
</dbReference>
<dbReference type="AlphaFoldDB" id="A0A480AI28"/>
<evidence type="ECO:0000256" key="3">
    <source>
        <dbReference type="ARBA" id="ARBA00022679"/>
    </source>
</evidence>
<dbReference type="InterPro" id="IPR002052">
    <property type="entry name" value="DNA_methylase_N6_adenine_CS"/>
</dbReference>
<dbReference type="InterPro" id="IPR011639">
    <property type="entry name" value="MethylTrfase_TaqI-like_dom"/>
</dbReference>
<keyword evidence="2" id="KW-0489">Methyltransferase</keyword>
<evidence type="ECO:0000256" key="4">
    <source>
        <dbReference type="ARBA" id="ARBA00022691"/>
    </source>
</evidence>
<dbReference type="GO" id="GO:0009007">
    <property type="term" value="F:site-specific DNA-methyltransferase (adenine-specific) activity"/>
    <property type="evidence" value="ECO:0007669"/>
    <property type="project" value="UniProtKB-EC"/>
</dbReference>
<protein>
    <recommendedName>
        <fullName evidence="1">site-specific DNA-methyltransferase (adenine-specific)</fullName>
        <ecNumber evidence="1">2.1.1.72</ecNumber>
    </recommendedName>
</protein>
<evidence type="ECO:0000313" key="8">
    <source>
        <dbReference type="Proteomes" id="UP000299367"/>
    </source>
</evidence>
<reference evidence="8" key="1">
    <citation type="submission" date="2019-02" db="EMBL/GenBank/DDBJ databases">
        <title>Draft genome sequence of Dolichospermum planctonicum NIES-80.</title>
        <authorList>
            <person name="Yamaguchi H."/>
            <person name="Suzuki S."/>
            <person name="Kawachi M."/>
        </authorList>
    </citation>
    <scope>NUCLEOTIDE SEQUENCE [LARGE SCALE GENOMIC DNA]</scope>
    <source>
        <strain evidence="8">NIES-80</strain>
    </source>
</reference>
<dbReference type="GO" id="GO:0003676">
    <property type="term" value="F:nucleic acid binding"/>
    <property type="evidence" value="ECO:0007669"/>
    <property type="project" value="InterPro"/>
</dbReference>
<dbReference type="EMBL" id="BJCF01000026">
    <property type="protein sequence ID" value="GCL42731.1"/>
    <property type="molecule type" value="Genomic_DNA"/>
</dbReference>
<keyword evidence="4" id="KW-0949">S-adenosyl-L-methionine</keyword>
<dbReference type="InterPro" id="IPR029063">
    <property type="entry name" value="SAM-dependent_MTases_sf"/>
</dbReference>
<dbReference type="SUPFAM" id="SSF53335">
    <property type="entry name" value="S-adenosyl-L-methionine-dependent methyltransferases"/>
    <property type="match status" value="1"/>
</dbReference>
<name>A0A480AI28_9CYAN</name>
<dbReference type="Gene3D" id="3.40.50.150">
    <property type="entry name" value="Vaccinia Virus protein VP39"/>
    <property type="match status" value="1"/>
</dbReference>
<sequence>MKFNRSQVKKYLQLADFTSLFIEELGWDYADISPIYLSVNGENYTIKAISQKRGLMVYHCLPENGILPNSQIRKKIDIEVTSYSQEHLIIYTDKGQEKQIWQWVRREPGKPVTSRENHYYIHQSGEGLIQKLETIYISIKEEENLTLLEVTKKTKKAFDVDKVTKKFYDQFKKEYKTFLDFIDGIPVKFDQEWYASLMLNRLMFIYFIQRKGFLNNDLDYLRTKLNQCQEHKENNQFYSFYRYFLLKLFHQGLGNQNRNTELEALLGKVPYLNGGLFTVHYLEQTYPQITIPDTAFTQIFNFFDQYNWYLDERPLKNDHEINPDVLGYIFEKYINQKQMGAYYTKEDITEYISKNCIIPYLFDAVKSENYDFWNLLKDYPERYIYEAVKTGVNLPLPEHIAKGLNDVSQRQNWNQPADDNYGLPTEIWREYITRKTRYLEIREKLVNGEINHINDLITYNLNIRQFAEDVINNCQDPQFLYSIYDQLGKMSILDPTCGSGAFLFAALNILEPLYDACLEKMTSFLEDNDNNNKNKTIKQFRQILNDVKFHHNQRYFILKKIMLNNLYGVDIMEEATEICKLRLFLKLVAQVTPNHSLPNYGIEPLPDIDFNIRAGNSLVGFANYDQVKKAVEGSQQLKLDLFSDMTRIDEKAKRVSQVYQTFRDIQTSTVNGSDFTGTKQLLQESLDSLNEELNEYLAREYGIDVQKKQELEKWKLSHRPFHWFVEFYGIISRGGFDVIIGNPPYVEYSKVKKDYEIKGYQTEKCGNLYGLTIERSGNIAINKSYMGMIVQLPIVCTDRMISLQAYLMQYSDYLYFANFDDRPGKLFDGLEHIRATIVISQQNINCQDKKVYSTNYIRWYSETRNILFHNISYQNITNYLLKGSIPKINDGLGLSIFNKISNYQKISLNFLKNSDYIAYFHNAPQYWIRTINFIPYFWNEKEGNKISSQVKPIYLKTELDSLTVVAILNSSLFYWWFIILSDCRHLNMREIENFPVGLDKMSTDIKNQLITLTDKLMKDFQKNSFRKEASYKTTGKVIYDEYYPKLSKPIIDEIDKILAEHYGLTEAELDFIINYDIKYRMGKELEEDDN</sequence>
<dbReference type="PANTHER" id="PTHR33841:SF1">
    <property type="entry name" value="DNA METHYLTRANSFERASE A"/>
    <property type="match status" value="1"/>
</dbReference>
<evidence type="ECO:0000256" key="2">
    <source>
        <dbReference type="ARBA" id="ARBA00022603"/>
    </source>
</evidence>
<feature type="domain" description="Type II methyltransferase M.TaqI-like" evidence="6">
    <location>
        <begin position="564"/>
        <end position="794"/>
    </location>
</feature>
<dbReference type="OrthoDB" id="9806213at2"/>
<keyword evidence="3" id="KW-0808">Transferase</keyword>
<evidence type="ECO:0000313" key="7">
    <source>
        <dbReference type="EMBL" id="GCL42731.1"/>
    </source>
</evidence>
<evidence type="ECO:0000256" key="5">
    <source>
        <dbReference type="ARBA" id="ARBA00047942"/>
    </source>
</evidence>
<dbReference type="GO" id="GO:0032259">
    <property type="term" value="P:methylation"/>
    <property type="evidence" value="ECO:0007669"/>
    <property type="project" value="UniProtKB-KW"/>
</dbReference>
<dbReference type="RefSeq" id="WP_137908299.1">
    <property type="nucleotide sequence ID" value="NZ_BJCF01000026.1"/>
</dbReference>
<dbReference type="EC" id="2.1.1.72" evidence="1"/>
<proteinExistence type="predicted"/>
<comment type="catalytic activity">
    <reaction evidence="5">
        <text>a 2'-deoxyadenosine in DNA + S-adenosyl-L-methionine = an N(6)-methyl-2'-deoxyadenosine in DNA + S-adenosyl-L-homocysteine + H(+)</text>
        <dbReference type="Rhea" id="RHEA:15197"/>
        <dbReference type="Rhea" id="RHEA-COMP:12418"/>
        <dbReference type="Rhea" id="RHEA-COMP:12419"/>
        <dbReference type="ChEBI" id="CHEBI:15378"/>
        <dbReference type="ChEBI" id="CHEBI:57856"/>
        <dbReference type="ChEBI" id="CHEBI:59789"/>
        <dbReference type="ChEBI" id="CHEBI:90615"/>
        <dbReference type="ChEBI" id="CHEBI:90616"/>
        <dbReference type="EC" id="2.1.1.72"/>
    </reaction>
</comment>